<feature type="domain" description="Bacteriophage tail tape measure N-terminal" evidence="3">
    <location>
        <begin position="138"/>
        <end position="340"/>
    </location>
</feature>
<evidence type="ECO:0000259" key="4">
    <source>
        <dbReference type="Pfam" id="PF09718"/>
    </source>
</evidence>
<dbReference type="RefSeq" id="WP_197872946.1">
    <property type="nucleotide sequence ID" value="NZ_JADTXM010000012.1"/>
</dbReference>
<feature type="domain" description="DUF4214" evidence="5">
    <location>
        <begin position="1577"/>
        <end position="1611"/>
    </location>
</feature>
<name>A0ABS0MUY6_PSELU</name>
<evidence type="ECO:0000259" key="3">
    <source>
        <dbReference type="Pfam" id="PF06791"/>
    </source>
</evidence>
<organism evidence="6 7">
    <name type="scientific">Pseudomonas luteola</name>
    <dbReference type="NCBI Taxonomy" id="47886"/>
    <lineage>
        <taxon>Bacteria</taxon>
        <taxon>Pseudomonadati</taxon>
        <taxon>Pseudomonadota</taxon>
        <taxon>Gammaproteobacteria</taxon>
        <taxon>Pseudomonadales</taxon>
        <taxon>Pseudomonadaceae</taxon>
        <taxon>Pseudomonas</taxon>
    </lineage>
</organism>
<protein>
    <submittedName>
        <fullName evidence="6">Phage tail length tape measure family protein</fullName>
    </submittedName>
</protein>
<dbReference type="Pfam" id="PF13946">
    <property type="entry name" value="DUF4214"/>
    <property type="match status" value="2"/>
</dbReference>
<dbReference type="EMBL" id="JADTXM010000012">
    <property type="protein sequence ID" value="MBH3440548.1"/>
    <property type="molecule type" value="Genomic_DNA"/>
</dbReference>
<accession>A0ABS0MUY6</accession>
<proteinExistence type="predicted"/>
<reference evidence="6 7" key="1">
    <citation type="submission" date="2020-11" db="EMBL/GenBank/DDBJ databases">
        <title>Enhanced detection system for hospital associated transmission using whole genome sequencing surveillance.</title>
        <authorList>
            <person name="Harrison L.H."/>
            <person name="Van Tyne D."/>
            <person name="Marsh J.W."/>
            <person name="Griffith M.P."/>
            <person name="Snyder D.J."/>
            <person name="Cooper V.S."/>
            <person name="Mustapha M."/>
        </authorList>
    </citation>
    <scope>NUCLEOTIDE SEQUENCE [LARGE SCALE GENOMIC DNA]</scope>
    <source>
        <strain evidence="6 7">PSB00013</strain>
    </source>
</reference>
<keyword evidence="1" id="KW-0175">Coiled coil</keyword>
<dbReference type="Proteomes" id="UP000638986">
    <property type="component" value="Unassembled WGS sequence"/>
</dbReference>
<evidence type="ECO:0000313" key="6">
    <source>
        <dbReference type="EMBL" id="MBH3440548.1"/>
    </source>
</evidence>
<sequence>MNDLATLGLMVDSSQAVKAANDLNKLSVAAEQAENAASGLGDASNKAAAGQENLGDSSKKTKKGIDEGKKSIDEQRKALNQLLGQIDPTIKAFERLDEQERKLAQFKKAGALDADSFKDYSAKVNEARNALTGANDALNKTGISAKQTAAALRGVPAQFSDIVVSLQGGQAPLTVFLQQGSQLRDMFGSSGAAAKALGGYVAGLISPVTAVAGAAAALGVIFYDAEKEASAFNKALYVGSGNIGVSATQLSELAKQAGQVTGDISDAKDAFLTLAQAGNVSTGQLKNLGEAAAAIAQYSGKGADEIAKQFSGLGQNATEAAQKASSQFGLVTASQYEVIRALDDQGEHAKALDVLSEELNTNALKRLELYKGSLSELESDWNKVKTAISNTYAAVKSELFPDLNKQIQILERIQNTRKEGGFLGGLSSAFGFGDNSDEGIANQLKDLYRLRDANNQTAASEAELTRANQEYIKVSNQLNAQLDNLTPLDKRKKAVDDLNDSFMQLMKDSAILGKQSPLLVGVEYDGKSFSGGAYDKFLDSINSKNKDKPGVKAPLDLTSFNDAQNALKLLTSNYDNAEKRLEASQRAGAISSEAYYSQRVDLINKEKTDVTAAYQQEIIALEAIKGKSTTTGQQRIQLDQRIADARANMVKAQQDADGKLAVLATNEKARLDQSKAALEAYTAALNQNLESLKAQGDREAALVGLGQHQKDMFNKLADQERDYNRERLDLAKQYANGTGKLSEKEYNDRLNALDNYYRNAVQVVYDNEAKIQQAQSNWANGANAAWQDYLANARDIAGQTYNAFSDAFRSMEDALVNFVMTGKASFDDFVKSVIAGVLRIQAQKLIIGVGSSLGFGSSAFGSTGGGAAGSGYSLSDLYSMGTGAYNFVTGTGANLYSAYQAGGLGGVWNYGSSAISGAFGGSASAGAGYGIGQPLVTGSVGNAGYAASTGLLGSGVSGATAGLYGIGGALYGYQQSGLKGAIAGGLGAAGGAVAGGATAAALGAAAGSIIPGIGTAIGAALGGLLGGSLFGGKWQTKDVGLSLGVSGGDLDAQQYEYQKKKGGLFGSNKKRTRYSDLDDATQSALDATFDSLATTSQDIFTKLGIQVGDGALDGLNIAATQISTKDKSEEEIQQAITQWFTGVGDQMVTAINDATGQKLSGVVINGGLNLTGVTELANNLYIINDILDSLRLTSQALTVDGALANQALMNLAGGMDALKANTSAFYENYYTDAEKQADTLEAVRKQFQALNITMPETRESFRAAVEALDLTTAAGQDMFTKLTALAGTAATAYTILEAQATAAQQAAQEVLTNAVTTALGVVQRSIQKQQTALTTAYNNQVEGLNTSLTNSQANVGNLTAMTNSLSNALKTLLGQSDSATDMLYQQAQATLISASAIARAGGSLANFEGLDDALSTVTSNTTDRYSSFEDFARDQGRTANLVAELNAATGSQLTTAEKTAKGIQDQLTQAKKQYEMESAMLQGQLDYAQAQVDALNGIDNSVTSVSAAIVQLAQAIGAMAPAGTGVVNADALIEAAYQSSLGRSADAAGASYWKGQLASGAVTSGNLAKAIANAGAANGESINSAYQSILGRAPDAAGLAYWQKQVANGSVTDVYAAIKNAAVANGTALPSLDVASPSRIYNGSNASAASSSNAALIAEMRALRQENAEMKQYFYAIAKNTDKTARGIQQQNEMESA</sequence>
<feature type="coiled-coil region" evidence="1">
    <location>
        <begin position="635"/>
        <end position="695"/>
    </location>
</feature>
<dbReference type="InterPro" id="IPR025282">
    <property type="entry name" value="DUF4214"/>
</dbReference>
<evidence type="ECO:0000256" key="2">
    <source>
        <dbReference type="SAM" id="MobiDB-lite"/>
    </source>
</evidence>
<feature type="region of interest" description="Disordered" evidence="2">
    <location>
        <begin position="34"/>
        <end position="69"/>
    </location>
</feature>
<comment type="caution">
    <text evidence="6">The sequence shown here is derived from an EMBL/GenBank/DDBJ whole genome shotgun (WGS) entry which is preliminary data.</text>
</comment>
<dbReference type="InterPro" id="IPR038255">
    <property type="entry name" value="PBS_linker_sf"/>
</dbReference>
<feature type="domain" description="Bacteriophage tail tape measure C-terminal" evidence="4">
    <location>
        <begin position="777"/>
        <end position="848"/>
    </location>
</feature>
<dbReference type="Pfam" id="PF09718">
    <property type="entry name" value="Tape_meas_lam_C"/>
    <property type="match status" value="1"/>
</dbReference>
<gene>
    <name evidence="6" type="ORF">I5Q09_17840</name>
</gene>
<feature type="domain" description="DUF4214" evidence="5">
    <location>
        <begin position="1531"/>
        <end position="1573"/>
    </location>
</feature>
<feature type="coiled-coil region" evidence="1">
    <location>
        <begin position="560"/>
        <end position="587"/>
    </location>
</feature>
<feature type="compositionally biased region" description="Basic and acidic residues" evidence="2">
    <location>
        <begin position="57"/>
        <end position="69"/>
    </location>
</feature>
<evidence type="ECO:0000313" key="7">
    <source>
        <dbReference type="Proteomes" id="UP000638986"/>
    </source>
</evidence>
<evidence type="ECO:0000256" key="1">
    <source>
        <dbReference type="SAM" id="Coils"/>
    </source>
</evidence>
<dbReference type="InterPro" id="IPR006431">
    <property type="entry name" value="Phage_tape_meas_C"/>
</dbReference>
<evidence type="ECO:0000259" key="5">
    <source>
        <dbReference type="Pfam" id="PF13946"/>
    </source>
</evidence>
<dbReference type="InterPro" id="IPR009628">
    <property type="entry name" value="Phage_tape_measure_N"/>
</dbReference>
<dbReference type="Gene3D" id="1.10.3130.20">
    <property type="entry name" value="Phycobilisome linker domain"/>
    <property type="match status" value="1"/>
</dbReference>
<dbReference type="Pfam" id="PF06791">
    <property type="entry name" value="TMP_2"/>
    <property type="match status" value="1"/>
</dbReference>